<evidence type="ECO:0000313" key="2">
    <source>
        <dbReference type="EMBL" id="KAK9704981.1"/>
    </source>
</evidence>
<dbReference type="AlphaFoldDB" id="A0AAW1JK96"/>
<dbReference type="Proteomes" id="UP001443914">
    <property type="component" value="Unassembled WGS sequence"/>
</dbReference>
<protein>
    <submittedName>
        <fullName evidence="1">Uncharacterized protein</fullName>
    </submittedName>
</protein>
<gene>
    <name evidence="1" type="ORF">RND81_07G024700</name>
    <name evidence="2" type="ORF">RND81_07G024800</name>
</gene>
<reference evidence="1 3" key="1">
    <citation type="submission" date="2024-03" db="EMBL/GenBank/DDBJ databases">
        <title>WGS assembly of Saponaria officinalis var. Norfolk2.</title>
        <authorList>
            <person name="Jenkins J."/>
            <person name="Shu S."/>
            <person name="Grimwood J."/>
            <person name="Barry K."/>
            <person name="Goodstein D."/>
            <person name="Schmutz J."/>
            <person name="Leebens-Mack J."/>
            <person name="Osbourn A."/>
        </authorList>
    </citation>
    <scope>NUCLEOTIDE SEQUENCE [LARGE SCALE GENOMIC DNA]</scope>
    <source>
        <strain evidence="3">cv. Norfolk2</strain>
        <strain evidence="1">JIC</strain>
        <tissue evidence="1">Leaf</tissue>
    </source>
</reference>
<dbReference type="EMBL" id="JBDFQZ010000007">
    <property type="protein sequence ID" value="KAK9704979.1"/>
    <property type="molecule type" value="Genomic_DNA"/>
</dbReference>
<evidence type="ECO:0000313" key="3">
    <source>
        <dbReference type="Proteomes" id="UP001443914"/>
    </source>
</evidence>
<comment type="caution">
    <text evidence="1">The sequence shown here is derived from an EMBL/GenBank/DDBJ whole genome shotgun (WGS) entry which is preliminary data.</text>
</comment>
<keyword evidence="3" id="KW-1185">Reference proteome</keyword>
<accession>A0AAW1JK96</accession>
<name>A0AAW1JK96_SAPOF</name>
<dbReference type="EMBL" id="JBDFQZ010000007">
    <property type="protein sequence ID" value="KAK9704981.1"/>
    <property type="molecule type" value="Genomic_DNA"/>
</dbReference>
<sequence>MARGAEIRSFKIKVKCPLASYTRTALAWWSPGAKIRRKTQTDANWRPTGDPVATHWRVAGEQVANGTRPRWELCHVIYNGLNKETLEHVHSLSEGKFINGLSYEEKWELFEYLAHDTEEWERYNSLPIQPQPFYSDAFNCHDNSSMSSEDMIRALATDTIIMQNDVVPPQCNPSKSTEDMIRALMADVNLFCANVTPSPCETNLVSQDLEDRVEQVTSHFDTCVTQEELDSYYIKWQAEQVDKCHDPLPLEPEMNHSYKECDVDSDDDGFWDDEEDEYGVIHSSPSSPVSMLVYSSCTNIEMTHVDNSLMQSDLSNFSIVDDFSNVIVEHEKEGVFVSCDETIMSGVEEEEILVFNTMKDDLPTLGEFISMKFDKKVGEGEDNLVSEFYIHKEEPPIPPFQTQYVLIPQKFYSIPIPCLTIPISTSSYNEPYRETVANSEKHRGKEKYLHVYTSFVHVWFQLLLRYYCHFSFLWANTFDRLLRALSCSACDLTFHSFSMVHWCASSVFRGCRYDLGTDVGSPVLVAMGILLIRMVGLQTSHTEHSVTLHPVWSLELVHNSSNPLNYLERAFIFSHSRLSLPLKNLNSSRLIFLITISFSINSRG</sequence>
<evidence type="ECO:0000313" key="1">
    <source>
        <dbReference type="EMBL" id="KAK9704979.1"/>
    </source>
</evidence>
<proteinExistence type="predicted"/>
<organism evidence="1 3">
    <name type="scientific">Saponaria officinalis</name>
    <name type="common">Common soapwort</name>
    <name type="synonym">Lychnis saponaria</name>
    <dbReference type="NCBI Taxonomy" id="3572"/>
    <lineage>
        <taxon>Eukaryota</taxon>
        <taxon>Viridiplantae</taxon>
        <taxon>Streptophyta</taxon>
        <taxon>Embryophyta</taxon>
        <taxon>Tracheophyta</taxon>
        <taxon>Spermatophyta</taxon>
        <taxon>Magnoliopsida</taxon>
        <taxon>eudicotyledons</taxon>
        <taxon>Gunneridae</taxon>
        <taxon>Pentapetalae</taxon>
        <taxon>Caryophyllales</taxon>
        <taxon>Caryophyllaceae</taxon>
        <taxon>Caryophylleae</taxon>
        <taxon>Saponaria</taxon>
    </lineage>
</organism>